<accession>A0A5N5TCD6</accession>
<keyword evidence="2" id="KW-1185">Reference proteome</keyword>
<evidence type="ECO:0000313" key="1">
    <source>
        <dbReference type="EMBL" id="KAB7504172.1"/>
    </source>
</evidence>
<dbReference type="AlphaFoldDB" id="A0A5N5TCD6"/>
<dbReference type="EMBL" id="SEYY01003620">
    <property type="protein sequence ID" value="KAB7504172.1"/>
    <property type="molecule type" value="Genomic_DNA"/>
</dbReference>
<organism evidence="1 2">
    <name type="scientific">Armadillidium nasatum</name>
    <dbReference type="NCBI Taxonomy" id="96803"/>
    <lineage>
        <taxon>Eukaryota</taxon>
        <taxon>Metazoa</taxon>
        <taxon>Ecdysozoa</taxon>
        <taxon>Arthropoda</taxon>
        <taxon>Crustacea</taxon>
        <taxon>Multicrustacea</taxon>
        <taxon>Malacostraca</taxon>
        <taxon>Eumalacostraca</taxon>
        <taxon>Peracarida</taxon>
        <taxon>Isopoda</taxon>
        <taxon>Oniscidea</taxon>
        <taxon>Crinocheta</taxon>
        <taxon>Armadillidiidae</taxon>
        <taxon>Armadillidium</taxon>
    </lineage>
</organism>
<proteinExistence type="predicted"/>
<name>A0A5N5TCD6_9CRUS</name>
<reference evidence="1 2" key="1">
    <citation type="journal article" date="2019" name="PLoS Biol.">
        <title>Sex chromosomes control vertical transmission of feminizing Wolbachia symbionts in an isopod.</title>
        <authorList>
            <person name="Becking T."/>
            <person name="Chebbi M.A."/>
            <person name="Giraud I."/>
            <person name="Moumen B."/>
            <person name="Laverre T."/>
            <person name="Caubet Y."/>
            <person name="Peccoud J."/>
            <person name="Gilbert C."/>
            <person name="Cordaux R."/>
        </authorList>
    </citation>
    <scope>NUCLEOTIDE SEQUENCE [LARGE SCALE GENOMIC DNA]</scope>
    <source>
        <strain evidence="1">ANa2</strain>
        <tissue evidence="1">Whole body excluding digestive tract and cuticle</tissue>
    </source>
</reference>
<evidence type="ECO:0000313" key="2">
    <source>
        <dbReference type="Proteomes" id="UP000326759"/>
    </source>
</evidence>
<comment type="caution">
    <text evidence="1">The sequence shown here is derived from an EMBL/GenBank/DDBJ whole genome shotgun (WGS) entry which is preliminary data.</text>
</comment>
<sequence length="133" mass="15820">MIMKLSDNNKNRIREAIRQTQKQHNVFSYFPSDKQTHEELLKINLEEMFKNETVYDSKAFGPSQICPDIYIKKLCVGEVKYRRRCNLNASDWNQPMKYVKRFQVPGFLVLFDHDEKEEPLIFKPASHLIPERG</sequence>
<dbReference type="OrthoDB" id="10336905at2759"/>
<protein>
    <submittedName>
        <fullName evidence="1">Uncharacterized protein</fullName>
    </submittedName>
</protein>
<gene>
    <name evidence="1" type="ORF">Anas_09994</name>
</gene>
<dbReference type="Proteomes" id="UP000326759">
    <property type="component" value="Unassembled WGS sequence"/>
</dbReference>